<evidence type="ECO:0000256" key="1">
    <source>
        <dbReference type="SAM" id="SignalP"/>
    </source>
</evidence>
<name>A0ABZ0IWP2_9BACT</name>
<reference evidence="2 3" key="1">
    <citation type="journal article" date="2023" name="Microbiol. Resour. Announc.">
        <title>Complete Genome Sequence of Imperialibacter roseus strain P4T.</title>
        <authorList>
            <person name="Tizabi D.R."/>
            <person name="Bachvaroff T."/>
            <person name="Hill R.T."/>
        </authorList>
    </citation>
    <scope>NUCLEOTIDE SEQUENCE [LARGE SCALE GENOMIC DNA]</scope>
    <source>
        <strain evidence="2 3">P4T</strain>
    </source>
</reference>
<evidence type="ECO:0008006" key="4">
    <source>
        <dbReference type="Google" id="ProtNLM"/>
    </source>
</evidence>
<feature type="signal peptide" evidence="1">
    <location>
        <begin position="1"/>
        <end position="20"/>
    </location>
</feature>
<proteinExistence type="predicted"/>
<keyword evidence="1" id="KW-0732">Signal</keyword>
<accession>A0ABZ0IWP2</accession>
<keyword evidence="3" id="KW-1185">Reference proteome</keyword>
<sequence length="178" mass="20800">MKKYLLVLIAAAAPLLPLQANDGENGIFKDFKELTHKWYFVSDKLVTYRGLSKYCGDPTFQDEVKSVLKEIHAYDSALYIRVSSMMKEDPSKELKKTLRQIGHLEHKLNALSLSKTLYSECHNQRQLEREYKKVKNYFGAHSFDNQVVVTEVFLKKHVDRINKIMENIEDHFHHLDAD</sequence>
<evidence type="ECO:0000313" key="3">
    <source>
        <dbReference type="Proteomes" id="UP001302349"/>
    </source>
</evidence>
<gene>
    <name evidence="2" type="ORF">RT717_12240</name>
</gene>
<dbReference type="EMBL" id="CP136051">
    <property type="protein sequence ID" value="WOK09409.1"/>
    <property type="molecule type" value="Genomic_DNA"/>
</dbReference>
<dbReference type="RefSeq" id="WP_317492028.1">
    <property type="nucleotide sequence ID" value="NZ_CP136051.1"/>
</dbReference>
<protein>
    <recommendedName>
        <fullName evidence="4">DUF4142 domain-containing protein</fullName>
    </recommendedName>
</protein>
<feature type="chain" id="PRO_5046488256" description="DUF4142 domain-containing protein" evidence="1">
    <location>
        <begin position="21"/>
        <end position="178"/>
    </location>
</feature>
<organism evidence="2 3">
    <name type="scientific">Imperialibacter roseus</name>
    <dbReference type="NCBI Taxonomy" id="1324217"/>
    <lineage>
        <taxon>Bacteria</taxon>
        <taxon>Pseudomonadati</taxon>
        <taxon>Bacteroidota</taxon>
        <taxon>Cytophagia</taxon>
        <taxon>Cytophagales</taxon>
        <taxon>Flammeovirgaceae</taxon>
        <taxon>Imperialibacter</taxon>
    </lineage>
</organism>
<dbReference type="Proteomes" id="UP001302349">
    <property type="component" value="Chromosome"/>
</dbReference>
<evidence type="ECO:0000313" key="2">
    <source>
        <dbReference type="EMBL" id="WOK09409.1"/>
    </source>
</evidence>